<dbReference type="EMBL" id="CABVLU010000005">
    <property type="protein sequence ID" value="VVT58819.1"/>
    <property type="molecule type" value="Genomic_DNA"/>
</dbReference>
<feature type="chain" id="PRO_5022663575" description="Hyphally-regulated cell wall protein N-terminal domain-containing protein" evidence="3">
    <location>
        <begin position="17"/>
        <end position="250"/>
    </location>
</feature>
<dbReference type="AlphaFoldDB" id="A0A5E8C4S1"/>
<gene>
    <name evidence="4" type="ORF">SAPINGB_P006400</name>
</gene>
<evidence type="ECO:0000313" key="4">
    <source>
        <dbReference type="EMBL" id="VVT58819.1"/>
    </source>
</evidence>
<evidence type="ECO:0000256" key="1">
    <source>
        <dbReference type="SAM" id="MobiDB-lite"/>
    </source>
</evidence>
<protein>
    <recommendedName>
        <fullName evidence="6">Hyphally-regulated cell wall protein N-terminal domain-containing protein</fullName>
    </recommendedName>
</protein>
<keyword evidence="2" id="KW-1133">Transmembrane helix</keyword>
<proteinExistence type="predicted"/>
<reference evidence="4 5" key="1">
    <citation type="submission" date="2019-09" db="EMBL/GenBank/DDBJ databases">
        <authorList>
            <person name="Brejova B."/>
        </authorList>
    </citation>
    <scope>NUCLEOTIDE SEQUENCE [LARGE SCALE GENOMIC DNA]</scope>
</reference>
<organism evidence="4 5">
    <name type="scientific">Magnusiomyces paraingens</name>
    <dbReference type="NCBI Taxonomy" id="2606893"/>
    <lineage>
        <taxon>Eukaryota</taxon>
        <taxon>Fungi</taxon>
        <taxon>Dikarya</taxon>
        <taxon>Ascomycota</taxon>
        <taxon>Saccharomycotina</taxon>
        <taxon>Dipodascomycetes</taxon>
        <taxon>Dipodascales</taxon>
        <taxon>Dipodascaceae</taxon>
        <taxon>Magnusiomyces</taxon>
    </lineage>
</organism>
<evidence type="ECO:0008006" key="6">
    <source>
        <dbReference type="Google" id="ProtNLM"/>
    </source>
</evidence>
<evidence type="ECO:0000256" key="3">
    <source>
        <dbReference type="SAM" id="SignalP"/>
    </source>
</evidence>
<keyword evidence="5" id="KW-1185">Reference proteome</keyword>
<feature type="region of interest" description="Disordered" evidence="1">
    <location>
        <begin position="151"/>
        <end position="194"/>
    </location>
</feature>
<sequence length="250" mass="25827">MNFFFALSAFVAIAQAAIQDNTAFTFLVLRSGSSIHFSTVKETSDQKLVIDSSLNTTFTGVFLSDGTIRVGDSDQWLVVGADQQLTVQTGSPQTFEVNDQSVLTLDGSSSSFYVIENEDGTYGIYSGSGSTQTNAFHISLLVDWDRRASSASSSTSTSTSTSSESLSSSSTIVSSSSSHITSTPNITTATSTSSELGQVTETVTICSKNGTCAHPSTSVPQVNGAALAVGTTFWGAAVAAAAGVAGIFIL</sequence>
<feature type="transmembrane region" description="Helical" evidence="2">
    <location>
        <begin position="225"/>
        <end position="249"/>
    </location>
</feature>
<evidence type="ECO:0000256" key="2">
    <source>
        <dbReference type="SAM" id="Phobius"/>
    </source>
</evidence>
<evidence type="ECO:0000313" key="5">
    <source>
        <dbReference type="Proteomes" id="UP000398389"/>
    </source>
</evidence>
<dbReference type="Proteomes" id="UP000398389">
    <property type="component" value="Unassembled WGS sequence"/>
</dbReference>
<name>A0A5E8C4S1_9ASCO</name>
<dbReference type="GeneID" id="43585211"/>
<accession>A0A5E8C4S1</accession>
<keyword evidence="3" id="KW-0732">Signal</keyword>
<dbReference type="RefSeq" id="XP_031857002.1">
    <property type="nucleotide sequence ID" value="XM_032001111.1"/>
</dbReference>
<feature type="signal peptide" evidence="3">
    <location>
        <begin position="1"/>
        <end position="16"/>
    </location>
</feature>
<keyword evidence="2" id="KW-0812">Transmembrane</keyword>
<keyword evidence="2" id="KW-0472">Membrane</keyword>